<dbReference type="RefSeq" id="WP_198880753.1">
    <property type="nucleotide sequence ID" value="NZ_JAEKJA010000003.1"/>
</dbReference>
<evidence type="ECO:0000313" key="2">
    <source>
        <dbReference type="EMBL" id="MBJ3774845.1"/>
    </source>
</evidence>
<dbReference type="PANTHER" id="PTHR48207:SF3">
    <property type="entry name" value="SUCCINATE--HYDROXYMETHYLGLUTARATE COA-TRANSFERASE"/>
    <property type="match status" value="1"/>
</dbReference>
<dbReference type="InterPro" id="IPR044855">
    <property type="entry name" value="CoA-Trfase_III_dom3_sf"/>
</dbReference>
<name>A0A934ILI5_9HYPH</name>
<evidence type="ECO:0000313" key="3">
    <source>
        <dbReference type="Proteomes" id="UP000609531"/>
    </source>
</evidence>
<dbReference type="EMBL" id="JAEKJA010000003">
    <property type="protein sequence ID" value="MBJ3774845.1"/>
    <property type="molecule type" value="Genomic_DNA"/>
</dbReference>
<dbReference type="GO" id="GO:0008410">
    <property type="term" value="F:CoA-transferase activity"/>
    <property type="evidence" value="ECO:0007669"/>
    <property type="project" value="TreeGrafter"/>
</dbReference>
<evidence type="ECO:0000256" key="1">
    <source>
        <dbReference type="ARBA" id="ARBA00022679"/>
    </source>
</evidence>
<organism evidence="2 3">
    <name type="scientific">Acuticoccus mangrovi</name>
    <dbReference type="NCBI Taxonomy" id="2796142"/>
    <lineage>
        <taxon>Bacteria</taxon>
        <taxon>Pseudomonadati</taxon>
        <taxon>Pseudomonadota</taxon>
        <taxon>Alphaproteobacteria</taxon>
        <taxon>Hyphomicrobiales</taxon>
        <taxon>Amorphaceae</taxon>
        <taxon>Acuticoccus</taxon>
    </lineage>
</organism>
<dbReference type="InterPro" id="IPR023606">
    <property type="entry name" value="CoA-Trfase_III_dom_1_sf"/>
</dbReference>
<proteinExistence type="predicted"/>
<protein>
    <submittedName>
        <fullName evidence="2">CoA transferase</fullName>
    </submittedName>
</protein>
<dbReference type="AlphaFoldDB" id="A0A934ILI5"/>
<dbReference type="InterPro" id="IPR003673">
    <property type="entry name" value="CoA-Trfase_fam_III"/>
</dbReference>
<gene>
    <name evidence="2" type="ORF">JCR33_04055</name>
</gene>
<sequence length="396" mass="42405">MSRDKTAALAGIRVIDLTRVRAGPSCCRILADHGADVIKVEAPAGVDPNESISGPRDGYDMQNLHRSKRSLTLNLKEPAAREVMRKLVATADVVVENYRPDVKYRLGVDYESLAAINPRVILASISGFGQDGPYAKRPGFDQIAQGLGGLMAVTGLPGQGPVRAGTAVADLSAGLYAATGILMALVERQTSGKGQWLHTSLLEAQIAMMDFQAARYLMDGEVPQQAGNDHPVSTPTGVMPTKNGHLNLGVSGDGQWRALCEEMGRPELGTDERFATGAARTANRALVREVLEPLFMEDTTESWLDRLEAASVPAGPIYAMDKVFADPQVRHVGMAETITHPRRGDIDLVAMPVHLTRTPAHISSPAPDAGEHTDAILAELGFSAEEIARLHETKAV</sequence>
<dbReference type="SUPFAM" id="SSF89796">
    <property type="entry name" value="CoA-transferase family III (CaiB/BaiF)"/>
    <property type="match status" value="1"/>
</dbReference>
<dbReference type="Proteomes" id="UP000609531">
    <property type="component" value="Unassembled WGS sequence"/>
</dbReference>
<dbReference type="Gene3D" id="3.40.50.10540">
    <property type="entry name" value="Crotonobetainyl-coa:carnitine coa-transferase, domain 1"/>
    <property type="match status" value="1"/>
</dbReference>
<dbReference type="PANTHER" id="PTHR48207">
    <property type="entry name" value="SUCCINATE--HYDROXYMETHYLGLUTARATE COA-TRANSFERASE"/>
    <property type="match status" value="1"/>
</dbReference>
<dbReference type="Gene3D" id="3.30.1540.10">
    <property type="entry name" value="formyl-coa transferase, domain 3"/>
    <property type="match status" value="1"/>
</dbReference>
<dbReference type="InterPro" id="IPR050483">
    <property type="entry name" value="CoA-transferase_III_domain"/>
</dbReference>
<keyword evidence="3" id="KW-1185">Reference proteome</keyword>
<comment type="caution">
    <text evidence="2">The sequence shown here is derived from an EMBL/GenBank/DDBJ whole genome shotgun (WGS) entry which is preliminary data.</text>
</comment>
<reference evidence="2" key="1">
    <citation type="submission" date="2020-12" db="EMBL/GenBank/DDBJ databases">
        <title>Bacterial taxonomy.</title>
        <authorList>
            <person name="Pan X."/>
        </authorList>
    </citation>
    <scope>NUCLEOTIDE SEQUENCE</scope>
    <source>
        <strain evidence="2">B2012</strain>
    </source>
</reference>
<keyword evidence="1 2" id="KW-0808">Transferase</keyword>
<dbReference type="Pfam" id="PF02515">
    <property type="entry name" value="CoA_transf_3"/>
    <property type="match status" value="1"/>
</dbReference>
<accession>A0A934ILI5</accession>